<dbReference type="Pfam" id="PF13635">
    <property type="entry name" value="DUF4143"/>
    <property type="match status" value="1"/>
</dbReference>
<evidence type="ECO:0000313" key="3">
    <source>
        <dbReference type="Proteomes" id="UP000199041"/>
    </source>
</evidence>
<name>A0A1H3Y5G2_9BACT</name>
<dbReference type="EMBL" id="FNQY01000007">
    <property type="protein sequence ID" value="SEA06869.1"/>
    <property type="molecule type" value="Genomic_DNA"/>
</dbReference>
<evidence type="ECO:0000313" key="2">
    <source>
        <dbReference type="EMBL" id="SEA06869.1"/>
    </source>
</evidence>
<dbReference type="Proteomes" id="UP000199041">
    <property type="component" value="Unassembled WGS sequence"/>
</dbReference>
<reference evidence="2 3" key="1">
    <citation type="submission" date="2016-10" db="EMBL/GenBank/DDBJ databases">
        <authorList>
            <person name="de Groot N.N."/>
        </authorList>
    </citation>
    <scope>NUCLEOTIDE SEQUENCE [LARGE SCALE GENOMIC DNA]</scope>
    <source>
        <strain evidence="2 3">Vu-144</strain>
    </source>
</reference>
<dbReference type="PANTHER" id="PTHR43566:SF1">
    <property type="entry name" value="AAA+ ATPASE DOMAIN-CONTAINING PROTEIN"/>
    <property type="match status" value="1"/>
</dbReference>
<keyword evidence="3" id="KW-1185">Reference proteome</keyword>
<dbReference type="RefSeq" id="WP_211481791.1">
    <property type="nucleotide sequence ID" value="NZ_FNQY01000007.1"/>
</dbReference>
<dbReference type="InterPro" id="IPR027417">
    <property type="entry name" value="P-loop_NTPase"/>
</dbReference>
<evidence type="ECO:0000259" key="1">
    <source>
        <dbReference type="SMART" id="SM00382"/>
    </source>
</evidence>
<feature type="domain" description="AAA+ ATPase" evidence="1">
    <location>
        <begin position="17"/>
        <end position="127"/>
    </location>
</feature>
<dbReference type="AlphaFoldDB" id="A0A1H3Y5G2"/>
<dbReference type="SUPFAM" id="SSF52540">
    <property type="entry name" value="P-loop containing nucleoside triphosphate hydrolases"/>
    <property type="match status" value="1"/>
</dbReference>
<dbReference type="Pfam" id="PF13173">
    <property type="entry name" value="AAA_14"/>
    <property type="match status" value="1"/>
</dbReference>
<dbReference type="InterPro" id="IPR041682">
    <property type="entry name" value="AAA_14"/>
</dbReference>
<sequence length="378" mass="43529">MIIQRSLQKAIYNRMFKGKAILLFGPRQCGKSTLIHQILEDRPFLYLNGDEGSTREALTNTNVPLLKTIIGNHNIVFIDEAQRIPNIGLTLKIITDQIKDIQVIATASSAFELANRVNESLTGRKYEFMLYPLSFAEMVTHDGFLHEKVMIEHRLIYGYYPEIVVNPGDEKYLLKSLSSSYLYKDLLVLDNIKKHSVLEKLLRALALQIGSEANVNEIAGIVGVSRLTVEKYIDLLEKAFVIFTLPALSRNVRNEIKKGRKVYFYDCGVRNAIINNFKPVSQRTDVGGLWENFVIAERIKYLQYQGIDVKQYFWRTTQQQEVDLIEEHEGGDLFAFEFKWNKKAKVRFPSTFVDNYPNVKTFAISPENIETFLLKMPE</sequence>
<dbReference type="InterPro" id="IPR025420">
    <property type="entry name" value="DUF4143"/>
</dbReference>
<dbReference type="PANTHER" id="PTHR43566">
    <property type="entry name" value="CONSERVED PROTEIN"/>
    <property type="match status" value="1"/>
</dbReference>
<protein>
    <recommendedName>
        <fullName evidence="1">AAA+ ATPase domain-containing protein</fullName>
    </recommendedName>
</protein>
<dbReference type="STRING" id="551991.SAMN05192529_107117"/>
<accession>A0A1H3Y5G2</accession>
<proteinExistence type="predicted"/>
<dbReference type="Gene3D" id="3.40.50.300">
    <property type="entry name" value="P-loop containing nucleotide triphosphate hydrolases"/>
    <property type="match status" value="1"/>
</dbReference>
<dbReference type="SMART" id="SM00382">
    <property type="entry name" value="AAA"/>
    <property type="match status" value="1"/>
</dbReference>
<dbReference type="InterPro" id="IPR003593">
    <property type="entry name" value="AAA+_ATPase"/>
</dbReference>
<gene>
    <name evidence="2" type="ORF">SAMN05192529_107117</name>
</gene>
<organism evidence="2 3">
    <name type="scientific">Arachidicoccus rhizosphaerae</name>
    <dbReference type="NCBI Taxonomy" id="551991"/>
    <lineage>
        <taxon>Bacteria</taxon>
        <taxon>Pseudomonadati</taxon>
        <taxon>Bacteroidota</taxon>
        <taxon>Chitinophagia</taxon>
        <taxon>Chitinophagales</taxon>
        <taxon>Chitinophagaceae</taxon>
        <taxon>Arachidicoccus</taxon>
    </lineage>
</organism>